<dbReference type="InterPro" id="IPR002777">
    <property type="entry name" value="PFD_beta-like"/>
</dbReference>
<dbReference type="Pfam" id="PF01920">
    <property type="entry name" value="Prefoldin_2"/>
    <property type="match status" value="1"/>
</dbReference>
<evidence type="ECO:0008006" key="7">
    <source>
        <dbReference type="Google" id="ProtNLM"/>
    </source>
</evidence>
<evidence type="ECO:0000313" key="5">
    <source>
        <dbReference type="EMBL" id="KAK7794767.1"/>
    </source>
</evidence>
<dbReference type="GO" id="GO:0006457">
    <property type="term" value="P:protein folding"/>
    <property type="evidence" value="ECO:0007669"/>
    <property type="project" value="InterPro"/>
</dbReference>
<keyword evidence="3" id="KW-0143">Chaperone</keyword>
<dbReference type="PANTHER" id="PTHR13303">
    <property type="entry name" value="PREFOLDIN SUBUNIT 2"/>
    <property type="match status" value="1"/>
</dbReference>
<evidence type="ECO:0000256" key="4">
    <source>
        <dbReference type="ARBA" id="ARBA00024667"/>
    </source>
</evidence>
<dbReference type="InterPro" id="IPR027235">
    <property type="entry name" value="PFD2"/>
</dbReference>
<protein>
    <recommendedName>
        <fullName evidence="7">Prefoldin subunit</fullName>
    </recommendedName>
</protein>
<comment type="similarity">
    <text evidence="1">Belongs to the prefoldin subunit beta family.</text>
</comment>
<dbReference type="SUPFAM" id="SSF46579">
    <property type="entry name" value="Prefoldin"/>
    <property type="match status" value="1"/>
</dbReference>
<dbReference type="InterPro" id="IPR009053">
    <property type="entry name" value="Prefoldin"/>
</dbReference>
<comment type="subunit">
    <text evidence="2">Heterohexamer of two PFD-alpha type and four PFD-beta type subunits.</text>
</comment>
<accession>A0AAN9Z3H4</accession>
<proteinExistence type="inferred from homology"/>
<evidence type="ECO:0000313" key="6">
    <source>
        <dbReference type="Proteomes" id="UP001378592"/>
    </source>
</evidence>
<dbReference type="Gene3D" id="1.10.287.370">
    <property type="match status" value="1"/>
</dbReference>
<gene>
    <name evidence="5" type="ORF">R5R35_009353</name>
</gene>
<organism evidence="5 6">
    <name type="scientific">Gryllus longicercus</name>
    <dbReference type="NCBI Taxonomy" id="2509291"/>
    <lineage>
        <taxon>Eukaryota</taxon>
        <taxon>Metazoa</taxon>
        <taxon>Ecdysozoa</taxon>
        <taxon>Arthropoda</taxon>
        <taxon>Hexapoda</taxon>
        <taxon>Insecta</taxon>
        <taxon>Pterygota</taxon>
        <taxon>Neoptera</taxon>
        <taxon>Polyneoptera</taxon>
        <taxon>Orthoptera</taxon>
        <taxon>Ensifera</taxon>
        <taxon>Gryllidea</taxon>
        <taxon>Grylloidea</taxon>
        <taxon>Gryllidae</taxon>
        <taxon>Gryllinae</taxon>
        <taxon>Gryllus</taxon>
    </lineage>
</organism>
<evidence type="ECO:0000256" key="3">
    <source>
        <dbReference type="ARBA" id="ARBA00023186"/>
    </source>
</evidence>
<dbReference type="AlphaFoldDB" id="A0AAN9Z3H4"/>
<evidence type="ECO:0000256" key="2">
    <source>
        <dbReference type="ARBA" id="ARBA00011695"/>
    </source>
</evidence>
<dbReference type="GO" id="GO:0016272">
    <property type="term" value="C:prefoldin complex"/>
    <property type="evidence" value="ECO:0007669"/>
    <property type="project" value="InterPro"/>
</dbReference>
<keyword evidence="6" id="KW-1185">Reference proteome</keyword>
<evidence type="ECO:0000256" key="1">
    <source>
        <dbReference type="ARBA" id="ARBA00008045"/>
    </source>
</evidence>
<comment type="function">
    <text evidence="4">Binds specifically to cytosolic chaperonin (c-CPN) and transfers target proteins to it. Binds to nascent polypeptide chain and promotes folding in an environment in which there are many competing pathways for nonnative proteins.</text>
</comment>
<dbReference type="GO" id="GO:0051082">
    <property type="term" value="F:unfolded protein binding"/>
    <property type="evidence" value="ECO:0007669"/>
    <property type="project" value="InterPro"/>
</dbReference>
<dbReference type="Proteomes" id="UP001378592">
    <property type="component" value="Unassembled WGS sequence"/>
</dbReference>
<name>A0AAN9Z3H4_9ORTH</name>
<reference evidence="5 6" key="1">
    <citation type="submission" date="2024-03" db="EMBL/GenBank/DDBJ databases">
        <title>The genome assembly and annotation of the cricket Gryllus longicercus Weissman &amp; Gray.</title>
        <authorList>
            <person name="Szrajer S."/>
            <person name="Gray D."/>
            <person name="Ylla G."/>
        </authorList>
    </citation>
    <scope>NUCLEOTIDE SEQUENCE [LARGE SCALE GENOMIC DNA]</scope>
    <source>
        <strain evidence="5">DAG 2021-001</strain>
        <tissue evidence="5">Whole body minus gut</tissue>
    </source>
</reference>
<sequence length="128" mass="15162">MESTSQQRQSENKSSNDVRQGFKILLKDYREKTKEFAMLESKLREHKVVVETLMNENSDRKCYVKIDGYLCERKMKDVLPDLINKTADLESRLNNVKDYLANQGDIIQEYRAKHNMELSTFSLYNKLF</sequence>
<comment type="caution">
    <text evidence="5">The sequence shown here is derived from an EMBL/GenBank/DDBJ whole genome shotgun (WGS) entry which is preliminary data.</text>
</comment>
<dbReference type="EMBL" id="JAZDUA010000319">
    <property type="protein sequence ID" value="KAK7794767.1"/>
    <property type="molecule type" value="Genomic_DNA"/>
</dbReference>